<sequence length="65" mass="7439">MMLDIYYKAWTLKNSLQSLPGSWPRLEEMVKSKMIISGGTRISQAATSEFLKAHSHMTRSHNTQL</sequence>
<organism evidence="1 2">
    <name type="scientific">Trichoderma gamsii</name>
    <dbReference type="NCBI Taxonomy" id="398673"/>
    <lineage>
        <taxon>Eukaryota</taxon>
        <taxon>Fungi</taxon>
        <taxon>Dikarya</taxon>
        <taxon>Ascomycota</taxon>
        <taxon>Pezizomycotina</taxon>
        <taxon>Sordariomycetes</taxon>
        <taxon>Hypocreomycetidae</taxon>
        <taxon>Hypocreales</taxon>
        <taxon>Hypocreaceae</taxon>
        <taxon>Trichoderma</taxon>
    </lineage>
</organism>
<comment type="caution">
    <text evidence="1">The sequence shown here is derived from an EMBL/GenBank/DDBJ whole genome shotgun (WGS) entry which is preliminary data.</text>
</comment>
<protein>
    <submittedName>
        <fullName evidence="1">Uncharacterized protein</fullName>
    </submittedName>
</protein>
<evidence type="ECO:0000313" key="1">
    <source>
        <dbReference type="EMBL" id="PON30193.1"/>
    </source>
</evidence>
<accession>A0A2P5A0Z6</accession>
<dbReference type="RefSeq" id="XP_024406606.1">
    <property type="nucleotide sequence ID" value="XM_024548595.1"/>
</dbReference>
<dbReference type="AlphaFoldDB" id="A0A2P5A0Z6"/>
<name>A0A2P5A0Z6_9HYPO</name>
<dbReference type="GeneID" id="36347279"/>
<dbReference type="EMBL" id="JPDN02000002">
    <property type="protein sequence ID" value="PON30193.1"/>
    <property type="molecule type" value="Genomic_DNA"/>
</dbReference>
<proteinExistence type="predicted"/>
<evidence type="ECO:0000313" key="2">
    <source>
        <dbReference type="Proteomes" id="UP000054821"/>
    </source>
</evidence>
<reference evidence="1 2" key="1">
    <citation type="journal article" date="2016" name="Genome Announc.">
        <title>Draft Whole-Genome Sequence of Trichoderma gamsii T6085, a Promising Biocontrol Agent of Fusarium Head Blight on Wheat.</title>
        <authorList>
            <person name="Baroncelli R."/>
            <person name="Zapparata A."/>
            <person name="Piaggeschi G."/>
            <person name="Sarrocco S."/>
            <person name="Vannacci G."/>
        </authorList>
    </citation>
    <scope>NUCLEOTIDE SEQUENCE [LARGE SCALE GENOMIC DNA]</scope>
    <source>
        <strain evidence="1 2">T6085</strain>
    </source>
</reference>
<dbReference type="Proteomes" id="UP000054821">
    <property type="component" value="Unassembled WGS sequence"/>
</dbReference>
<gene>
    <name evidence="1" type="ORF">TGAM01_v200633</name>
</gene>
<keyword evidence="2" id="KW-1185">Reference proteome</keyword>